<protein>
    <submittedName>
        <fullName evidence="2">Uncharacterized protein</fullName>
    </submittedName>
</protein>
<sequence>PCGKSIRVIWVSETGAPLQGYRYKLSESECSSSLTVTFEHSDRNMKWRCQLTEEGKLKASHSYTTIFPDGRCRELPARLVVFFLLLAIPPIIGTIFYIRRRKHAQTDQMPSGPSLDYVNIEMLDRNAVPNFSVTQQNACNDL</sequence>
<feature type="transmembrane region" description="Helical" evidence="1">
    <location>
        <begin position="79"/>
        <end position="98"/>
    </location>
</feature>
<keyword evidence="3" id="KW-1185">Reference proteome</keyword>
<keyword evidence="1" id="KW-0472">Membrane</keyword>
<dbReference type="EMBL" id="JAFIRN010000001">
    <property type="protein sequence ID" value="KAG5857582.1"/>
    <property type="molecule type" value="Genomic_DNA"/>
</dbReference>
<evidence type="ECO:0000256" key="1">
    <source>
        <dbReference type="SAM" id="Phobius"/>
    </source>
</evidence>
<keyword evidence="1" id="KW-0812">Transmembrane</keyword>
<name>A0A9D3MZC2_ANGAN</name>
<gene>
    <name evidence="2" type="ORF">ANANG_G00020980</name>
</gene>
<evidence type="ECO:0000313" key="3">
    <source>
        <dbReference type="Proteomes" id="UP001044222"/>
    </source>
</evidence>
<comment type="caution">
    <text evidence="2">The sequence shown here is derived from an EMBL/GenBank/DDBJ whole genome shotgun (WGS) entry which is preliminary data.</text>
</comment>
<organism evidence="2 3">
    <name type="scientific">Anguilla anguilla</name>
    <name type="common">European freshwater eel</name>
    <name type="synonym">Muraena anguilla</name>
    <dbReference type="NCBI Taxonomy" id="7936"/>
    <lineage>
        <taxon>Eukaryota</taxon>
        <taxon>Metazoa</taxon>
        <taxon>Chordata</taxon>
        <taxon>Craniata</taxon>
        <taxon>Vertebrata</taxon>
        <taxon>Euteleostomi</taxon>
        <taxon>Actinopterygii</taxon>
        <taxon>Neopterygii</taxon>
        <taxon>Teleostei</taxon>
        <taxon>Anguilliformes</taxon>
        <taxon>Anguillidae</taxon>
        <taxon>Anguilla</taxon>
    </lineage>
</organism>
<feature type="non-terminal residue" evidence="2">
    <location>
        <position position="142"/>
    </location>
</feature>
<dbReference type="Proteomes" id="UP001044222">
    <property type="component" value="Unassembled WGS sequence"/>
</dbReference>
<accession>A0A9D3MZC2</accession>
<proteinExistence type="predicted"/>
<reference evidence="2" key="1">
    <citation type="submission" date="2021-01" db="EMBL/GenBank/DDBJ databases">
        <title>A chromosome-scale assembly of European eel, Anguilla anguilla.</title>
        <authorList>
            <person name="Henkel C."/>
            <person name="Jong-Raadsen S.A."/>
            <person name="Dufour S."/>
            <person name="Weltzien F.-A."/>
            <person name="Palstra A.P."/>
            <person name="Pelster B."/>
            <person name="Spaink H.P."/>
            <person name="Van Den Thillart G.E."/>
            <person name="Jansen H."/>
            <person name="Zahm M."/>
            <person name="Klopp C."/>
            <person name="Cedric C."/>
            <person name="Louis A."/>
            <person name="Berthelot C."/>
            <person name="Parey E."/>
            <person name="Roest Crollius H."/>
            <person name="Montfort J."/>
            <person name="Robinson-Rechavi M."/>
            <person name="Bucao C."/>
            <person name="Bouchez O."/>
            <person name="Gislard M."/>
            <person name="Lluch J."/>
            <person name="Milhes M."/>
            <person name="Lampietro C."/>
            <person name="Lopez Roques C."/>
            <person name="Donnadieu C."/>
            <person name="Braasch I."/>
            <person name="Desvignes T."/>
            <person name="Postlethwait J."/>
            <person name="Bobe J."/>
            <person name="Guiguen Y."/>
            <person name="Dirks R."/>
        </authorList>
    </citation>
    <scope>NUCLEOTIDE SEQUENCE</scope>
    <source>
        <strain evidence="2">Tag_6206</strain>
        <tissue evidence="2">Liver</tissue>
    </source>
</reference>
<evidence type="ECO:0000313" key="2">
    <source>
        <dbReference type="EMBL" id="KAG5857582.1"/>
    </source>
</evidence>
<keyword evidence="1" id="KW-1133">Transmembrane helix</keyword>
<dbReference type="AlphaFoldDB" id="A0A9D3MZC2"/>